<proteinExistence type="predicted"/>
<dbReference type="InterPro" id="IPR051797">
    <property type="entry name" value="TrmB-like"/>
</dbReference>
<evidence type="ECO:0000313" key="3">
    <source>
        <dbReference type="Proteomes" id="UP000034051"/>
    </source>
</evidence>
<dbReference type="Pfam" id="PF01978">
    <property type="entry name" value="TrmB"/>
    <property type="match status" value="1"/>
</dbReference>
<accession>A0A0G1H9K1</accession>
<evidence type="ECO:0000259" key="1">
    <source>
        <dbReference type="Pfam" id="PF01978"/>
    </source>
</evidence>
<protein>
    <submittedName>
        <fullName evidence="2">Transcriptional regulator, TrmB</fullName>
    </submittedName>
</protein>
<reference evidence="2 3" key="1">
    <citation type="journal article" date="2015" name="Nature">
        <title>rRNA introns, odd ribosomes, and small enigmatic genomes across a large radiation of phyla.</title>
        <authorList>
            <person name="Brown C.T."/>
            <person name="Hug L.A."/>
            <person name="Thomas B.C."/>
            <person name="Sharon I."/>
            <person name="Castelle C.J."/>
            <person name="Singh A."/>
            <person name="Wilkins M.J."/>
            <person name="Williams K.H."/>
            <person name="Banfield J.F."/>
        </authorList>
    </citation>
    <scope>NUCLEOTIDE SEQUENCE [LARGE SCALE GENOMIC DNA]</scope>
</reference>
<evidence type="ECO:0000313" key="2">
    <source>
        <dbReference type="EMBL" id="KKT43193.1"/>
    </source>
</evidence>
<feature type="domain" description="Transcription regulator TrmB N-terminal" evidence="1">
    <location>
        <begin position="16"/>
        <end position="81"/>
    </location>
</feature>
<name>A0A0G1H9K1_9BACT</name>
<organism evidence="2 3">
    <name type="scientific">Candidatus Wolfebacteria bacterium GW2011_GWE2_44_13</name>
    <dbReference type="NCBI Taxonomy" id="1619017"/>
    <lineage>
        <taxon>Bacteria</taxon>
        <taxon>Candidatus Wolfeibacteriota</taxon>
    </lineage>
</organism>
<dbReference type="Gene3D" id="1.10.10.10">
    <property type="entry name" value="Winged helix-like DNA-binding domain superfamily/Winged helix DNA-binding domain"/>
    <property type="match status" value="1"/>
</dbReference>
<dbReference type="PANTHER" id="PTHR34293">
    <property type="entry name" value="HTH-TYPE TRANSCRIPTIONAL REGULATOR TRMBL2"/>
    <property type="match status" value="1"/>
</dbReference>
<dbReference type="Proteomes" id="UP000034051">
    <property type="component" value="Unassembled WGS sequence"/>
</dbReference>
<comment type="caution">
    <text evidence="2">The sequence shown here is derived from an EMBL/GenBank/DDBJ whole genome shotgun (WGS) entry which is preliminary data.</text>
</comment>
<dbReference type="AlphaFoldDB" id="A0A0G1H9K1"/>
<dbReference type="InterPro" id="IPR036388">
    <property type="entry name" value="WH-like_DNA-bd_sf"/>
</dbReference>
<gene>
    <name evidence="2" type="ORF">UW32_C0002G0054</name>
</gene>
<sequence>MLSKKQFEEIRAGLLQLEFTDNEIAVYVSILQDRGSSIPSVAKETELSRGTVYDVVEKLKGKGFIAEAKKGKKRKFVAENPNNKLYLLLDEKHRDLQRSKQIVEQILPILNVFTEQDAFRPQVRVYEGEKGFRQIWDEVFSYEGKNFLSITRVETFLTFMGQEFLDELQERKAKLGITSRAINEDSAAGHRTQDSDKKYLRETRLAPKEFQFPSSEIIFGDNIAMFSTRKENIIVVIESKDLAEAHRTYFEMMWQFIGR</sequence>
<dbReference type="PANTHER" id="PTHR34293:SF1">
    <property type="entry name" value="HTH-TYPE TRANSCRIPTIONAL REGULATOR TRMBL2"/>
    <property type="match status" value="1"/>
</dbReference>
<dbReference type="EMBL" id="LCHW01000002">
    <property type="protein sequence ID" value="KKT43193.1"/>
    <property type="molecule type" value="Genomic_DNA"/>
</dbReference>
<dbReference type="SUPFAM" id="SSF46785">
    <property type="entry name" value="Winged helix' DNA-binding domain"/>
    <property type="match status" value="1"/>
</dbReference>
<dbReference type="InterPro" id="IPR002831">
    <property type="entry name" value="Tscrpt_reg_TrmB_N"/>
</dbReference>
<dbReference type="InterPro" id="IPR036390">
    <property type="entry name" value="WH_DNA-bd_sf"/>
</dbReference>